<comment type="caution">
    <text evidence="2">The sequence shown here is derived from an EMBL/GenBank/DDBJ whole genome shotgun (WGS) entry which is preliminary data.</text>
</comment>
<dbReference type="SUPFAM" id="SSF53448">
    <property type="entry name" value="Nucleotide-diphospho-sugar transferases"/>
    <property type="match status" value="1"/>
</dbReference>
<dbReference type="InterPro" id="IPR029044">
    <property type="entry name" value="Nucleotide-diphossugar_trans"/>
</dbReference>
<dbReference type="InterPro" id="IPR001173">
    <property type="entry name" value="Glyco_trans_2-like"/>
</dbReference>
<dbReference type="Gene3D" id="3.90.550.10">
    <property type="entry name" value="Spore Coat Polysaccharide Biosynthesis Protein SpsA, Chain A"/>
    <property type="match status" value="1"/>
</dbReference>
<dbReference type="PANTHER" id="PTHR22916:SF3">
    <property type="entry name" value="UDP-GLCNAC:BETAGAL BETA-1,3-N-ACETYLGLUCOSAMINYLTRANSFERASE-LIKE PROTEIN 1"/>
    <property type="match status" value="1"/>
</dbReference>
<dbReference type="PANTHER" id="PTHR22916">
    <property type="entry name" value="GLYCOSYLTRANSFERASE"/>
    <property type="match status" value="1"/>
</dbReference>
<reference evidence="2 3" key="1">
    <citation type="submission" date="2019-02" db="EMBL/GenBank/DDBJ databases">
        <title>Corallincola luteus sp. nov., a marine bacterium isolated from surface sediment of Bohai Sea in China.</title>
        <authorList>
            <person name="Ren Q."/>
        </authorList>
    </citation>
    <scope>NUCLEOTIDE SEQUENCE [LARGE SCALE GENOMIC DNA]</scope>
    <source>
        <strain evidence="2 3">DASS28</strain>
    </source>
</reference>
<organism evidence="2 3">
    <name type="scientific">Corallincola luteus</name>
    <dbReference type="NCBI Taxonomy" id="1775177"/>
    <lineage>
        <taxon>Bacteria</taxon>
        <taxon>Pseudomonadati</taxon>
        <taxon>Pseudomonadota</taxon>
        <taxon>Gammaproteobacteria</taxon>
        <taxon>Alteromonadales</taxon>
        <taxon>Psychromonadaceae</taxon>
        <taxon>Corallincola</taxon>
    </lineage>
</organism>
<evidence type="ECO:0000313" key="2">
    <source>
        <dbReference type="EMBL" id="TCI04446.1"/>
    </source>
</evidence>
<dbReference type="EMBL" id="SJXE01000001">
    <property type="protein sequence ID" value="TCI04446.1"/>
    <property type="molecule type" value="Genomic_DNA"/>
</dbReference>
<evidence type="ECO:0000259" key="1">
    <source>
        <dbReference type="Pfam" id="PF00535"/>
    </source>
</evidence>
<feature type="domain" description="Glycosyltransferase 2-like" evidence="1">
    <location>
        <begin position="10"/>
        <end position="137"/>
    </location>
</feature>
<keyword evidence="3" id="KW-1185">Reference proteome</keyword>
<evidence type="ECO:0000313" key="3">
    <source>
        <dbReference type="Proteomes" id="UP000292554"/>
    </source>
</evidence>
<gene>
    <name evidence="2" type="ORF">EZV61_00265</name>
</gene>
<name>A0ABY2AQY9_9GAMM</name>
<dbReference type="Proteomes" id="UP000292554">
    <property type="component" value="Unassembled WGS sequence"/>
</dbReference>
<protein>
    <submittedName>
        <fullName evidence="2">Glycosyltransferase</fullName>
    </submittedName>
</protein>
<accession>A0ABY2AQY9</accession>
<dbReference type="Pfam" id="PF00535">
    <property type="entry name" value="Glycos_transf_2"/>
    <property type="match status" value="1"/>
</dbReference>
<proteinExistence type="predicted"/>
<sequence>MVTEQYPLVSVIIPTYNRAEFILQAVDSVLAQDYSPIEIIVVDDGSTDESAALLQPYIDNQQIIYRYQENQRQCVARNHAMSLATGKFWCFLDSDNRWLPGKLKAQVEYLLQHPAVDIVYGDNQIINEAGDITSEHNMRRYSGRIYPQMLRDNCVSMNTVMARATCFEKQGFFDPSFKVADDYELWLRLSAHYQFAYIPTFFAQYRVMADQISSDKERRFGSNELALQKFFSCNPNLLSATEQRACFAHFYSRWARLRMAKGNYQGAANMLQRALGCQWYHRGTWRVVLKWVMRS</sequence>